<evidence type="ECO:0000313" key="1">
    <source>
        <dbReference type="EMBL" id="CZT05789.1"/>
    </source>
</evidence>
<protein>
    <submittedName>
        <fullName evidence="1">Uncharacterized protein</fullName>
    </submittedName>
</protein>
<evidence type="ECO:0000313" key="2">
    <source>
        <dbReference type="Proteomes" id="UP000178129"/>
    </source>
</evidence>
<reference evidence="2" key="1">
    <citation type="submission" date="2016-03" db="EMBL/GenBank/DDBJ databases">
        <authorList>
            <person name="Ploux O."/>
        </authorList>
    </citation>
    <scope>NUCLEOTIDE SEQUENCE [LARGE SCALE GENOMIC DNA]</scope>
    <source>
        <strain evidence="2">UK7</strain>
    </source>
</reference>
<accession>A0A1E1L5J8</accession>
<dbReference type="AlphaFoldDB" id="A0A1E1L5J8"/>
<sequence length="210" mass="24216">MLQNVDGTNVDGYSGLFWIYIVTLASSADMHHALSPRFCSRLEFTALTLMNRGSDLISFRMHVVRHFPLTSDMFWCERACLRFQLLECTKFMRLHFKPNTNNPTGVPESLHVRPPVNKTDRRLALSAIELLSDSLLFDARKQSGTLFRDVRYDGAKFDMYIPKARWLTLPCFTLYKNSTYEQIRSVVSIRNRFSDVKLMLSLGGVPDTYS</sequence>
<keyword evidence="2" id="KW-1185">Reference proteome</keyword>
<comment type="caution">
    <text evidence="1">The sequence shown here is derived from an EMBL/GenBank/DDBJ whole genome shotgun (WGS) entry which is preliminary data.</text>
</comment>
<organism evidence="1 2">
    <name type="scientific">Rhynchosporium graminicola</name>
    <dbReference type="NCBI Taxonomy" id="2792576"/>
    <lineage>
        <taxon>Eukaryota</taxon>
        <taxon>Fungi</taxon>
        <taxon>Dikarya</taxon>
        <taxon>Ascomycota</taxon>
        <taxon>Pezizomycotina</taxon>
        <taxon>Leotiomycetes</taxon>
        <taxon>Helotiales</taxon>
        <taxon>Ploettnerulaceae</taxon>
        <taxon>Rhynchosporium</taxon>
    </lineage>
</organism>
<gene>
    <name evidence="1" type="ORF">RCO7_14840</name>
</gene>
<dbReference type="InParanoid" id="A0A1E1L5J8"/>
<name>A0A1E1L5J8_9HELO</name>
<proteinExistence type="predicted"/>
<dbReference type="Proteomes" id="UP000178129">
    <property type="component" value="Unassembled WGS sequence"/>
</dbReference>
<dbReference type="EMBL" id="FJUW01000036">
    <property type="protein sequence ID" value="CZT05789.1"/>
    <property type="molecule type" value="Genomic_DNA"/>
</dbReference>